<accession>A0A9P1BG69</accession>
<feature type="region of interest" description="Disordered" evidence="1">
    <location>
        <begin position="248"/>
        <end position="414"/>
    </location>
</feature>
<reference evidence="2" key="1">
    <citation type="submission" date="2022-10" db="EMBL/GenBank/DDBJ databases">
        <authorList>
            <person name="Chen Y."/>
            <person name="Dougan E. K."/>
            <person name="Chan C."/>
            <person name="Rhodes N."/>
            <person name="Thang M."/>
        </authorList>
    </citation>
    <scope>NUCLEOTIDE SEQUENCE</scope>
</reference>
<dbReference type="EMBL" id="CAMXCT020000036">
    <property type="protein sequence ID" value="CAL1126186.1"/>
    <property type="molecule type" value="Genomic_DNA"/>
</dbReference>
<evidence type="ECO:0000256" key="1">
    <source>
        <dbReference type="SAM" id="MobiDB-lite"/>
    </source>
</evidence>
<comment type="caution">
    <text evidence="2">The sequence shown here is derived from an EMBL/GenBank/DDBJ whole genome shotgun (WGS) entry which is preliminary data.</text>
</comment>
<sequence>YYWVGHQRFNSLVKARGALKEQKIDEPKEWPDYSAVLKKHPEAFEKPAKAKAEKNTTGVKKKEENTTQTGRLRVQDAVGSKCKKAKKEADAGLPDPSQNRGAFVAMARYVPFILLWLAWFSLGTCGAKTQKKDLDMSTGLTEKDWFVASERLAELDAYCEQWEGLRSLHVFDFFSHSRRVSCSFERKGFRARSYDIRSSPSEDILSRAGMAGIWRRVQSQVRMANMIAENALILISLALKWPRTAFEDKHRCSGPGKSSPSLDAPKASGKGKSPPEDVQSQHAGPEQLSKTSPDAPEASGKGPEQPSKTSTDVPEASGKSPPEDVQSQHAGPEQLSKTSPDAPEASGKGPEQPSKTSTDVPEASGKSPPEDVQSQHAGPEQLSKTSPDAPEASGKGPEQPSKTSTDVPEASGKG</sequence>
<dbReference type="AlphaFoldDB" id="A0A9P1BG69"/>
<feature type="compositionally biased region" description="Basic and acidic residues" evidence="1">
    <location>
        <begin position="44"/>
        <end position="65"/>
    </location>
</feature>
<organism evidence="2">
    <name type="scientific">Cladocopium goreaui</name>
    <dbReference type="NCBI Taxonomy" id="2562237"/>
    <lineage>
        <taxon>Eukaryota</taxon>
        <taxon>Sar</taxon>
        <taxon>Alveolata</taxon>
        <taxon>Dinophyceae</taxon>
        <taxon>Suessiales</taxon>
        <taxon>Symbiodiniaceae</taxon>
        <taxon>Cladocopium</taxon>
    </lineage>
</organism>
<feature type="non-terminal residue" evidence="2">
    <location>
        <position position="1"/>
    </location>
</feature>
<dbReference type="EMBL" id="CAMXCT030000036">
    <property type="protein sequence ID" value="CAL4760123.1"/>
    <property type="molecule type" value="Genomic_DNA"/>
</dbReference>
<keyword evidence="4" id="KW-1185">Reference proteome</keyword>
<feature type="region of interest" description="Disordered" evidence="1">
    <location>
        <begin position="44"/>
        <end position="69"/>
    </location>
</feature>
<gene>
    <name evidence="2" type="ORF">C1SCF055_LOCUS1356</name>
</gene>
<evidence type="ECO:0000313" key="3">
    <source>
        <dbReference type="EMBL" id="CAL4760123.1"/>
    </source>
</evidence>
<feature type="compositionally biased region" description="Polar residues" evidence="1">
    <location>
        <begin position="325"/>
        <end position="339"/>
    </location>
</feature>
<proteinExistence type="predicted"/>
<reference evidence="3 4" key="2">
    <citation type="submission" date="2024-05" db="EMBL/GenBank/DDBJ databases">
        <authorList>
            <person name="Chen Y."/>
            <person name="Shah S."/>
            <person name="Dougan E. K."/>
            <person name="Thang M."/>
            <person name="Chan C."/>
        </authorList>
    </citation>
    <scope>NUCLEOTIDE SEQUENCE [LARGE SCALE GENOMIC DNA]</scope>
</reference>
<feature type="compositionally biased region" description="Polar residues" evidence="1">
    <location>
        <begin position="278"/>
        <end position="292"/>
    </location>
</feature>
<dbReference type="Proteomes" id="UP001152797">
    <property type="component" value="Unassembled WGS sequence"/>
</dbReference>
<protein>
    <submittedName>
        <fullName evidence="3">U3 small nucleolar RNA-associated protein 21, putative (UTP21)</fullName>
    </submittedName>
</protein>
<feature type="compositionally biased region" description="Polar residues" evidence="1">
    <location>
        <begin position="372"/>
        <end position="386"/>
    </location>
</feature>
<evidence type="ECO:0000313" key="2">
    <source>
        <dbReference type="EMBL" id="CAI3972811.1"/>
    </source>
</evidence>
<feature type="non-terminal residue" evidence="2">
    <location>
        <position position="414"/>
    </location>
</feature>
<name>A0A9P1BG69_9DINO</name>
<dbReference type="EMBL" id="CAMXCT010000036">
    <property type="protein sequence ID" value="CAI3972811.1"/>
    <property type="molecule type" value="Genomic_DNA"/>
</dbReference>
<evidence type="ECO:0000313" key="4">
    <source>
        <dbReference type="Proteomes" id="UP001152797"/>
    </source>
</evidence>